<protein>
    <recommendedName>
        <fullName evidence="1">Stage 0 sporulation protein A homolog</fullName>
    </recommendedName>
</protein>
<evidence type="ECO:0000259" key="9">
    <source>
        <dbReference type="PROSITE" id="PS51755"/>
    </source>
</evidence>
<dbReference type="AlphaFoldDB" id="A0A9D2QBK9"/>
<keyword evidence="4" id="KW-0804">Transcription</keyword>
<reference evidence="10" key="2">
    <citation type="submission" date="2021-04" db="EMBL/GenBank/DDBJ databases">
        <authorList>
            <person name="Gilroy R."/>
        </authorList>
    </citation>
    <scope>NUCLEOTIDE SEQUENCE</scope>
    <source>
        <strain evidence="10">CHK196-7946</strain>
    </source>
</reference>
<dbReference type="InterPro" id="IPR001789">
    <property type="entry name" value="Sig_transdc_resp-reg_receiver"/>
</dbReference>
<feature type="modified residue" description="4-aspartylphosphate" evidence="6">
    <location>
        <position position="50"/>
    </location>
</feature>
<dbReference type="EMBL" id="DWVY01000057">
    <property type="protein sequence ID" value="HJC75548.1"/>
    <property type="molecule type" value="Genomic_DNA"/>
</dbReference>
<dbReference type="GO" id="GO:0000976">
    <property type="term" value="F:transcription cis-regulatory region binding"/>
    <property type="evidence" value="ECO:0007669"/>
    <property type="project" value="TreeGrafter"/>
</dbReference>
<dbReference type="GO" id="GO:0032993">
    <property type="term" value="C:protein-DNA complex"/>
    <property type="evidence" value="ECO:0007669"/>
    <property type="project" value="TreeGrafter"/>
</dbReference>
<reference evidence="10" key="1">
    <citation type="journal article" date="2021" name="PeerJ">
        <title>Extensive microbial diversity within the chicken gut microbiome revealed by metagenomics and culture.</title>
        <authorList>
            <person name="Gilroy R."/>
            <person name="Ravi A."/>
            <person name="Getino M."/>
            <person name="Pursley I."/>
            <person name="Horton D.L."/>
            <person name="Alikhan N.F."/>
            <person name="Baker D."/>
            <person name="Gharbi K."/>
            <person name="Hall N."/>
            <person name="Watson M."/>
            <person name="Adriaenssens E.M."/>
            <person name="Foster-Nyarko E."/>
            <person name="Jarju S."/>
            <person name="Secka A."/>
            <person name="Antonio M."/>
            <person name="Oren A."/>
            <person name="Chaudhuri R.R."/>
            <person name="La Ragione R."/>
            <person name="Hildebrand F."/>
            <person name="Pallen M.J."/>
        </authorList>
    </citation>
    <scope>NUCLEOTIDE SEQUENCE</scope>
    <source>
        <strain evidence="10">CHK196-7946</strain>
    </source>
</reference>
<accession>A0A9D2QBK9</accession>
<dbReference type="Gene3D" id="3.40.50.2300">
    <property type="match status" value="1"/>
</dbReference>
<feature type="DNA-binding region" description="OmpR/PhoB-type" evidence="7">
    <location>
        <begin position="120"/>
        <end position="220"/>
    </location>
</feature>
<evidence type="ECO:0000256" key="1">
    <source>
        <dbReference type="ARBA" id="ARBA00018672"/>
    </source>
</evidence>
<evidence type="ECO:0000313" key="11">
    <source>
        <dbReference type="Proteomes" id="UP000823902"/>
    </source>
</evidence>
<feature type="domain" description="Response regulatory" evidence="8">
    <location>
        <begin position="2"/>
        <end position="114"/>
    </location>
</feature>
<dbReference type="PANTHER" id="PTHR48111:SF73">
    <property type="entry name" value="ALKALINE PHOSPHATASE SYNTHESIS TRANSCRIPTIONAL REGULATORY PROTEIN PHOP"/>
    <property type="match status" value="1"/>
</dbReference>
<evidence type="ECO:0000256" key="7">
    <source>
        <dbReference type="PROSITE-ProRule" id="PRU01091"/>
    </source>
</evidence>
<dbReference type="SMART" id="SM00862">
    <property type="entry name" value="Trans_reg_C"/>
    <property type="match status" value="1"/>
</dbReference>
<evidence type="ECO:0000256" key="3">
    <source>
        <dbReference type="ARBA" id="ARBA00023125"/>
    </source>
</evidence>
<dbReference type="PROSITE" id="PS50110">
    <property type="entry name" value="RESPONSE_REGULATORY"/>
    <property type="match status" value="1"/>
</dbReference>
<dbReference type="GO" id="GO:0005829">
    <property type="term" value="C:cytosol"/>
    <property type="evidence" value="ECO:0007669"/>
    <property type="project" value="TreeGrafter"/>
</dbReference>
<dbReference type="InterPro" id="IPR011006">
    <property type="entry name" value="CheY-like_superfamily"/>
</dbReference>
<dbReference type="SUPFAM" id="SSF52172">
    <property type="entry name" value="CheY-like"/>
    <property type="match status" value="1"/>
</dbReference>
<gene>
    <name evidence="10" type="ORF">H9697_11525</name>
</gene>
<comment type="function">
    <text evidence="5">May play the central regulatory role in sporulation. It may be an element of the effector pathway responsible for the activation of sporulation genes in response to nutritional stress. Spo0A may act in concert with spo0H (a sigma factor) to control the expression of some genes that are critical to the sporulation process.</text>
</comment>
<dbReference type="CDD" id="cd00383">
    <property type="entry name" value="trans_reg_C"/>
    <property type="match status" value="1"/>
</dbReference>
<proteinExistence type="predicted"/>
<keyword evidence="6" id="KW-0597">Phosphoprotein</keyword>
<evidence type="ECO:0000256" key="6">
    <source>
        <dbReference type="PROSITE-ProRule" id="PRU00169"/>
    </source>
</evidence>
<dbReference type="InterPro" id="IPR039420">
    <property type="entry name" value="WalR-like"/>
</dbReference>
<dbReference type="Pfam" id="PF00072">
    <property type="entry name" value="Response_reg"/>
    <property type="match status" value="1"/>
</dbReference>
<comment type="caution">
    <text evidence="10">The sequence shown here is derived from an EMBL/GenBank/DDBJ whole genome shotgun (WGS) entry which is preliminary data.</text>
</comment>
<dbReference type="InterPro" id="IPR001867">
    <property type="entry name" value="OmpR/PhoB-type_DNA-bd"/>
</dbReference>
<dbReference type="Proteomes" id="UP000823902">
    <property type="component" value="Unassembled WGS sequence"/>
</dbReference>
<feature type="domain" description="OmpR/PhoB-type" evidence="9">
    <location>
        <begin position="120"/>
        <end position="220"/>
    </location>
</feature>
<dbReference type="PANTHER" id="PTHR48111">
    <property type="entry name" value="REGULATOR OF RPOS"/>
    <property type="match status" value="1"/>
</dbReference>
<evidence type="ECO:0000313" key="10">
    <source>
        <dbReference type="EMBL" id="HJC75548.1"/>
    </source>
</evidence>
<evidence type="ECO:0000256" key="4">
    <source>
        <dbReference type="ARBA" id="ARBA00023163"/>
    </source>
</evidence>
<keyword evidence="2" id="KW-0805">Transcription regulation</keyword>
<keyword evidence="3 7" id="KW-0238">DNA-binding</keyword>
<sequence>MRILLVEDDAQTNEALKIFFCKAGYTVLQAYNATEAERCLDKNPDVIIADIGLPGTSGIDFCKKLLKYKSIPVIFLTAKDDEEDILDGYEAGCQEYVTKPVSPKVLLKKVEVILKRSGAGNIMEYRDLRIDFDKRNVWNRDREIKLTIKEWKVLSILAASRGNIVTKEMLLEKIWDADNNFVDDHALTVVINRLRKKIEPDPSSPVYVKNVFGVGYTFGE</sequence>
<evidence type="ECO:0000259" key="8">
    <source>
        <dbReference type="PROSITE" id="PS50110"/>
    </source>
</evidence>
<dbReference type="Gene3D" id="1.10.10.10">
    <property type="entry name" value="Winged helix-like DNA-binding domain superfamily/Winged helix DNA-binding domain"/>
    <property type="match status" value="1"/>
</dbReference>
<dbReference type="CDD" id="cd17574">
    <property type="entry name" value="REC_OmpR"/>
    <property type="match status" value="1"/>
</dbReference>
<dbReference type="Pfam" id="PF00486">
    <property type="entry name" value="Trans_reg_C"/>
    <property type="match status" value="1"/>
</dbReference>
<dbReference type="PROSITE" id="PS51755">
    <property type="entry name" value="OMPR_PHOB"/>
    <property type="match status" value="1"/>
</dbReference>
<dbReference type="InterPro" id="IPR036388">
    <property type="entry name" value="WH-like_DNA-bd_sf"/>
</dbReference>
<name>A0A9D2QBK9_9FIRM</name>
<dbReference type="SMART" id="SM00448">
    <property type="entry name" value="REC"/>
    <property type="match status" value="1"/>
</dbReference>
<evidence type="ECO:0000256" key="2">
    <source>
        <dbReference type="ARBA" id="ARBA00023015"/>
    </source>
</evidence>
<evidence type="ECO:0000256" key="5">
    <source>
        <dbReference type="ARBA" id="ARBA00024867"/>
    </source>
</evidence>
<dbReference type="GO" id="GO:0006355">
    <property type="term" value="P:regulation of DNA-templated transcription"/>
    <property type="evidence" value="ECO:0007669"/>
    <property type="project" value="InterPro"/>
</dbReference>
<organism evidence="10 11">
    <name type="scientific">Candidatus Mediterraneibacter faecavium</name>
    <dbReference type="NCBI Taxonomy" id="2838668"/>
    <lineage>
        <taxon>Bacteria</taxon>
        <taxon>Bacillati</taxon>
        <taxon>Bacillota</taxon>
        <taxon>Clostridia</taxon>
        <taxon>Lachnospirales</taxon>
        <taxon>Lachnospiraceae</taxon>
        <taxon>Mediterraneibacter</taxon>
    </lineage>
</organism>
<dbReference type="GO" id="GO:0000156">
    <property type="term" value="F:phosphorelay response regulator activity"/>
    <property type="evidence" value="ECO:0007669"/>
    <property type="project" value="TreeGrafter"/>
</dbReference>